<evidence type="ECO:0000256" key="5">
    <source>
        <dbReference type="ARBA" id="ARBA00022694"/>
    </source>
</evidence>
<dbReference type="PROSITE" id="PS00092">
    <property type="entry name" value="N6_MTASE"/>
    <property type="match status" value="1"/>
</dbReference>
<accession>A0ABV8Q1T6</accession>
<evidence type="ECO:0000256" key="2">
    <source>
        <dbReference type="ARBA" id="ARBA00022603"/>
    </source>
</evidence>
<dbReference type="Proteomes" id="UP001595906">
    <property type="component" value="Unassembled WGS sequence"/>
</dbReference>
<dbReference type="EMBL" id="JBHSDC010000027">
    <property type="protein sequence ID" value="MFC4232886.1"/>
    <property type="molecule type" value="Genomic_DNA"/>
</dbReference>
<dbReference type="InterPro" id="IPR029063">
    <property type="entry name" value="SAM-dependent_MTases_sf"/>
</dbReference>
<dbReference type="Pfam" id="PF05175">
    <property type="entry name" value="MTS"/>
    <property type="match status" value="1"/>
</dbReference>
<comment type="caution">
    <text evidence="8">The sequence shown here is derived from an EMBL/GenBank/DDBJ whole genome shotgun (WGS) entry which is preliminary data.</text>
</comment>
<dbReference type="CDD" id="cd02440">
    <property type="entry name" value="AdoMet_MTases"/>
    <property type="match status" value="1"/>
</dbReference>
<dbReference type="InterPro" id="IPR002052">
    <property type="entry name" value="DNA_methylase_N6_adenine_CS"/>
</dbReference>
<dbReference type="InterPro" id="IPR022882">
    <property type="entry name" value="tRNA_adenine-N6_MeTrfase"/>
</dbReference>
<feature type="domain" description="Methyltransferase small" evidence="7">
    <location>
        <begin position="40"/>
        <end position="133"/>
    </location>
</feature>
<comment type="catalytic activity">
    <reaction evidence="6">
        <text>adenosine(37) in tRNA1(Val) + S-adenosyl-L-methionine = N(6)-methyladenosine(37) in tRNA1(Val) + S-adenosyl-L-homocysteine + H(+)</text>
        <dbReference type="Rhea" id="RHEA:43160"/>
        <dbReference type="Rhea" id="RHEA-COMP:10369"/>
        <dbReference type="Rhea" id="RHEA-COMP:10370"/>
        <dbReference type="ChEBI" id="CHEBI:15378"/>
        <dbReference type="ChEBI" id="CHEBI:57856"/>
        <dbReference type="ChEBI" id="CHEBI:59789"/>
        <dbReference type="ChEBI" id="CHEBI:74411"/>
        <dbReference type="ChEBI" id="CHEBI:74449"/>
        <dbReference type="EC" id="2.1.1.223"/>
    </reaction>
</comment>
<dbReference type="RefSeq" id="WP_379014916.1">
    <property type="nucleotide sequence ID" value="NZ_JBHSDC010000027.1"/>
</dbReference>
<comment type="function">
    <text evidence="6">Specifically methylates the adenine in position 37 of tRNA(1)(Val) (anticodon cmo5UAC).</text>
</comment>
<evidence type="ECO:0000313" key="8">
    <source>
        <dbReference type="EMBL" id="MFC4232886.1"/>
    </source>
</evidence>
<reference evidence="9" key="1">
    <citation type="journal article" date="2019" name="Int. J. Syst. Evol. Microbiol.">
        <title>The Global Catalogue of Microorganisms (GCM) 10K type strain sequencing project: providing services to taxonomists for standard genome sequencing and annotation.</title>
        <authorList>
            <consortium name="The Broad Institute Genomics Platform"/>
            <consortium name="The Broad Institute Genome Sequencing Center for Infectious Disease"/>
            <person name="Wu L."/>
            <person name="Ma J."/>
        </authorList>
    </citation>
    <scope>NUCLEOTIDE SEQUENCE [LARGE SCALE GENOMIC DNA]</scope>
    <source>
        <strain evidence="9">CECT 8010</strain>
    </source>
</reference>
<dbReference type="PANTHER" id="PTHR47739:SF1">
    <property type="entry name" value="TRNA1(VAL) (ADENINE(37)-N6)-METHYLTRANSFERASE"/>
    <property type="match status" value="1"/>
</dbReference>
<evidence type="ECO:0000259" key="7">
    <source>
        <dbReference type="Pfam" id="PF05175"/>
    </source>
</evidence>
<dbReference type="Gene3D" id="3.40.50.150">
    <property type="entry name" value="Vaccinia Virus protein VP39"/>
    <property type="match status" value="1"/>
</dbReference>
<comment type="similarity">
    <text evidence="6">Belongs to the methyltransferase superfamily. tRNA (adenine-N(6)-)-methyltransferase family.</text>
</comment>
<comment type="subcellular location">
    <subcellularLocation>
        <location evidence="6">Cytoplasm</location>
    </subcellularLocation>
</comment>
<dbReference type="HAMAP" id="MF_01872">
    <property type="entry name" value="tRNA_methyltr_YfiC"/>
    <property type="match status" value="1"/>
</dbReference>
<keyword evidence="4 6" id="KW-0949">S-adenosyl-L-methionine</keyword>
<dbReference type="GO" id="GO:0032259">
    <property type="term" value="P:methylation"/>
    <property type="evidence" value="ECO:0007669"/>
    <property type="project" value="UniProtKB-KW"/>
</dbReference>
<gene>
    <name evidence="8" type="ORF">ACFOW1_13370</name>
</gene>
<dbReference type="GO" id="GO:0008168">
    <property type="term" value="F:methyltransferase activity"/>
    <property type="evidence" value="ECO:0007669"/>
    <property type="project" value="UniProtKB-KW"/>
</dbReference>
<dbReference type="PRINTS" id="PR00507">
    <property type="entry name" value="N12N6MTFRASE"/>
</dbReference>
<organism evidence="8 9">
    <name type="scientific">Parasediminibacterium paludis</name>
    <dbReference type="NCBI Taxonomy" id="908966"/>
    <lineage>
        <taxon>Bacteria</taxon>
        <taxon>Pseudomonadati</taxon>
        <taxon>Bacteroidota</taxon>
        <taxon>Chitinophagia</taxon>
        <taxon>Chitinophagales</taxon>
        <taxon>Chitinophagaceae</taxon>
        <taxon>Parasediminibacterium</taxon>
    </lineage>
</organism>
<sequence>MPNDYFQFKQFTIYQQHCAMKVTTDGCLFGAWAAANIQENALKVQRILDIGTGTGLLSIMLAQQSEAFIDAVEIDSAAAEQAKTNFHSAPWQLRLKVYETPIQNYINGPYDFIISNPPFFDKDLKSADAKRNLALHSSALSLEVLLANITRLLAANGEFAILLPYHRLTFFEDLATANGYYLYKKTLVQQTPKHPYFRGMLQFGCAKKEAIIDSIVIKEDSSYTAAFKDLLKDYYLKL</sequence>
<dbReference type="InterPro" id="IPR020596">
    <property type="entry name" value="rRNA_Ade_Mease_Trfase_CS"/>
</dbReference>
<proteinExistence type="inferred from homology"/>
<dbReference type="InterPro" id="IPR050210">
    <property type="entry name" value="tRNA_Adenine-N(6)_MTase"/>
</dbReference>
<evidence type="ECO:0000256" key="1">
    <source>
        <dbReference type="ARBA" id="ARBA00022490"/>
    </source>
</evidence>
<evidence type="ECO:0000313" key="9">
    <source>
        <dbReference type="Proteomes" id="UP001595906"/>
    </source>
</evidence>
<keyword evidence="1 6" id="KW-0963">Cytoplasm</keyword>
<keyword evidence="9" id="KW-1185">Reference proteome</keyword>
<dbReference type="EC" id="2.1.1.223" evidence="6"/>
<name>A0ABV8Q1T6_9BACT</name>
<keyword evidence="2 6" id="KW-0489">Methyltransferase</keyword>
<keyword evidence="5 6" id="KW-0819">tRNA processing</keyword>
<evidence type="ECO:0000256" key="3">
    <source>
        <dbReference type="ARBA" id="ARBA00022679"/>
    </source>
</evidence>
<protein>
    <recommendedName>
        <fullName evidence="6">tRNA1(Val) (adenine(37)-N6)-methyltransferase</fullName>
        <ecNumber evidence="6">2.1.1.223</ecNumber>
    </recommendedName>
    <alternativeName>
        <fullName evidence="6">tRNA m6A37 methyltransferase</fullName>
    </alternativeName>
</protein>
<evidence type="ECO:0000256" key="4">
    <source>
        <dbReference type="ARBA" id="ARBA00022691"/>
    </source>
</evidence>
<dbReference type="InterPro" id="IPR007848">
    <property type="entry name" value="Small_mtfrase_dom"/>
</dbReference>
<keyword evidence="3 6" id="KW-0808">Transferase</keyword>
<dbReference type="PANTHER" id="PTHR47739">
    <property type="entry name" value="TRNA1(VAL) (ADENINE(37)-N6)-METHYLTRANSFERASE"/>
    <property type="match status" value="1"/>
</dbReference>
<dbReference type="SUPFAM" id="SSF53335">
    <property type="entry name" value="S-adenosyl-L-methionine-dependent methyltransferases"/>
    <property type="match status" value="1"/>
</dbReference>
<evidence type="ECO:0000256" key="6">
    <source>
        <dbReference type="HAMAP-Rule" id="MF_01872"/>
    </source>
</evidence>
<dbReference type="PROSITE" id="PS01131">
    <property type="entry name" value="RRNA_A_DIMETH"/>
    <property type="match status" value="1"/>
</dbReference>